<dbReference type="InterPro" id="IPR003598">
    <property type="entry name" value="Ig_sub2"/>
</dbReference>
<feature type="region of interest" description="Disordered" evidence="3">
    <location>
        <begin position="517"/>
        <end position="580"/>
    </location>
</feature>
<evidence type="ECO:0000259" key="7">
    <source>
        <dbReference type="PROSITE" id="PS50835"/>
    </source>
</evidence>
<dbReference type="InterPro" id="IPR036179">
    <property type="entry name" value="Ig-like_dom_sf"/>
</dbReference>
<name>A0A8W8N2Y2_MAGGI</name>
<dbReference type="EnsemblMetazoa" id="G4125.2">
    <property type="protein sequence ID" value="G4125.2:cds"/>
    <property type="gene ID" value="G4125"/>
</dbReference>
<feature type="domain" description="Ig-like" evidence="7">
    <location>
        <begin position="355"/>
        <end position="446"/>
    </location>
</feature>
<dbReference type="SMART" id="SM00408">
    <property type="entry name" value="IGc2"/>
    <property type="match status" value="2"/>
</dbReference>
<feature type="compositionally biased region" description="Low complexity" evidence="3">
    <location>
        <begin position="521"/>
        <end position="540"/>
    </location>
</feature>
<dbReference type="Gene3D" id="2.60.40.10">
    <property type="entry name" value="Immunoglobulins"/>
    <property type="match status" value="2"/>
</dbReference>
<dbReference type="SMART" id="SM00406">
    <property type="entry name" value="IGv"/>
    <property type="match status" value="2"/>
</dbReference>
<dbReference type="PRINTS" id="PR00453">
    <property type="entry name" value="VWFADOMAIN"/>
</dbReference>
<dbReference type="InterPro" id="IPR000742">
    <property type="entry name" value="EGF"/>
</dbReference>
<evidence type="ECO:0000256" key="4">
    <source>
        <dbReference type="SAM" id="SignalP"/>
    </source>
</evidence>
<dbReference type="InterPro" id="IPR003599">
    <property type="entry name" value="Ig_sub"/>
</dbReference>
<organism evidence="8 9">
    <name type="scientific">Magallana gigas</name>
    <name type="common">Pacific oyster</name>
    <name type="synonym">Crassostrea gigas</name>
    <dbReference type="NCBI Taxonomy" id="29159"/>
    <lineage>
        <taxon>Eukaryota</taxon>
        <taxon>Metazoa</taxon>
        <taxon>Spiralia</taxon>
        <taxon>Lophotrochozoa</taxon>
        <taxon>Mollusca</taxon>
        <taxon>Bivalvia</taxon>
        <taxon>Autobranchia</taxon>
        <taxon>Pteriomorphia</taxon>
        <taxon>Ostreida</taxon>
        <taxon>Ostreoidea</taxon>
        <taxon>Ostreidae</taxon>
        <taxon>Magallana</taxon>
    </lineage>
</organism>
<evidence type="ECO:0000256" key="1">
    <source>
        <dbReference type="ARBA" id="ARBA00023157"/>
    </source>
</evidence>
<dbReference type="SMART" id="SM00409">
    <property type="entry name" value="IG"/>
    <property type="match status" value="2"/>
</dbReference>
<dbReference type="InterPro" id="IPR013106">
    <property type="entry name" value="Ig_V-set"/>
</dbReference>
<comment type="caution">
    <text evidence="2">Lacks conserved residue(s) required for the propagation of feature annotation.</text>
</comment>
<dbReference type="PROSITE" id="PS50234">
    <property type="entry name" value="VWFA"/>
    <property type="match status" value="1"/>
</dbReference>
<evidence type="ECO:0000256" key="2">
    <source>
        <dbReference type="PROSITE-ProRule" id="PRU00076"/>
    </source>
</evidence>
<dbReference type="PANTHER" id="PTHR24020">
    <property type="entry name" value="COLLAGEN ALPHA"/>
    <property type="match status" value="1"/>
</dbReference>
<dbReference type="CDD" id="cd00096">
    <property type="entry name" value="Ig"/>
    <property type="match status" value="1"/>
</dbReference>
<keyword evidence="4" id="KW-0732">Signal</keyword>
<dbReference type="Proteomes" id="UP000005408">
    <property type="component" value="Unassembled WGS sequence"/>
</dbReference>
<dbReference type="SUPFAM" id="SSF57196">
    <property type="entry name" value="EGF/Laminin"/>
    <property type="match status" value="1"/>
</dbReference>
<dbReference type="InterPro" id="IPR036465">
    <property type="entry name" value="vWFA_dom_sf"/>
</dbReference>
<dbReference type="Gene3D" id="3.40.50.410">
    <property type="entry name" value="von Willebrand factor, type A domain"/>
    <property type="match status" value="1"/>
</dbReference>
<dbReference type="SUPFAM" id="SSF53300">
    <property type="entry name" value="vWA-like"/>
    <property type="match status" value="1"/>
</dbReference>
<evidence type="ECO:0000259" key="5">
    <source>
        <dbReference type="PROSITE" id="PS50026"/>
    </source>
</evidence>
<dbReference type="Pfam" id="PF13927">
    <property type="entry name" value="Ig_3"/>
    <property type="match status" value="1"/>
</dbReference>
<evidence type="ECO:0000256" key="3">
    <source>
        <dbReference type="SAM" id="MobiDB-lite"/>
    </source>
</evidence>
<feature type="compositionally biased region" description="Acidic residues" evidence="3">
    <location>
        <begin position="541"/>
        <end position="560"/>
    </location>
</feature>
<keyword evidence="9" id="KW-1185">Reference proteome</keyword>
<accession>A0A8W8N2Y2</accession>
<evidence type="ECO:0000313" key="8">
    <source>
        <dbReference type="EnsemblMetazoa" id="G4125.2:cds"/>
    </source>
</evidence>
<keyword evidence="1 2" id="KW-1015">Disulfide bond</keyword>
<feature type="chain" id="PRO_5036482670" evidence="4">
    <location>
        <begin position="31"/>
        <end position="580"/>
    </location>
</feature>
<dbReference type="InterPro" id="IPR050525">
    <property type="entry name" value="ECM_Assembly_Org"/>
</dbReference>
<feature type="domain" description="VWFA" evidence="6">
    <location>
        <begin position="37"/>
        <end position="205"/>
    </location>
</feature>
<dbReference type="InterPro" id="IPR001881">
    <property type="entry name" value="EGF-like_Ca-bd_dom"/>
</dbReference>
<feature type="disulfide bond" evidence="2">
    <location>
        <begin position="239"/>
        <end position="248"/>
    </location>
</feature>
<dbReference type="CDD" id="cd01450">
    <property type="entry name" value="vWFA_subfamily_ECM"/>
    <property type="match status" value="1"/>
</dbReference>
<dbReference type="OrthoDB" id="6215652at2759"/>
<dbReference type="SMART" id="SM00179">
    <property type="entry name" value="EGF_CA"/>
    <property type="match status" value="1"/>
</dbReference>
<feature type="domain" description="Ig-like" evidence="7">
    <location>
        <begin position="254"/>
        <end position="351"/>
    </location>
</feature>
<protein>
    <submittedName>
        <fullName evidence="8">Uncharacterized protein</fullName>
    </submittedName>
</protein>
<dbReference type="SUPFAM" id="SSF48726">
    <property type="entry name" value="Immunoglobulin"/>
    <property type="match status" value="2"/>
</dbReference>
<dbReference type="GO" id="GO:0005509">
    <property type="term" value="F:calcium ion binding"/>
    <property type="evidence" value="ECO:0007669"/>
    <property type="project" value="InterPro"/>
</dbReference>
<dbReference type="AlphaFoldDB" id="A0A8W8N2Y2"/>
<proteinExistence type="predicted"/>
<sequence length="580" mass="61990">MISCYDRRRMKAFNIVVMIVWSSLLSSVDGSCASKGDIVFLLDESGSIGYSNFERIKSFVSTIVGQFSVGNDTNQFSVVSFESFAREIFPLNRYQTVSSIQSAISSISFSSGGTSIGSALDYARMYSFTTTRGARSDAAKIAVLITDGQSSLTDEPERLKAMGVTIFCVGVGLGVDFQVLRSVATHNDYTYLTTFDVLNLIAEELSNRTCADDINDCLGEPCLNGGTCEDQFGKYVCHCQGGITDPICYVPGLPNVTLGSSVQMSPGSTTILNCYVTSPTTVSSITWLYQKNGVNSVVNTGDTSKYSGGTLGTPSLSVKNVQVTDVGNYRCQAQNTAGIGQSASMVHLDLSQGYPNLVTTGSYTYTVNASNNVTLTCNFTSSYPPVLMVQWYKYNSIISTSMSGKYIGGTPQNPSLTIIDFQAADMGTYRCSVSNSYGTRTSSDIHLVVYANEDSSCDKLSCGGLRECVLMNNKPTCSVSTWKAAAAGVAGTVGAAASVAAGVAAFKLLTSKAIQPQNWTGNSQGSNSNSNNRNNDNNDQNSDDNNSDDDRESNYDDDMPDPNYIGGYQGFINSMPPPSM</sequence>
<reference evidence="8" key="1">
    <citation type="submission" date="2022-08" db="UniProtKB">
        <authorList>
            <consortium name="EnsemblMetazoa"/>
        </authorList>
    </citation>
    <scope>IDENTIFICATION</scope>
    <source>
        <strain evidence="8">05x7-T-G4-1.051#20</strain>
    </source>
</reference>
<dbReference type="InterPro" id="IPR000152">
    <property type="entry name" value="EGF-type_Asp/Asn_hydroxyl_site"/>
</dbReference>
<dbReference type="PROSITE" id="PS00010">
    <property type="entry name" value="ASX_HYDROXYL"/>
    <property type="match status" value="1"/>
</dbReference>
<dbReference type="InterPro" id="IPR013783">
    <property type="entry name" value="Ig-like_fold"/>
</dbReference>
<dbReference type="PANTHER" id="PTHR24020:SF87">
    <property type="entry name" value="COLLAGEN ALPHA-1(VI) CHAIN-LIKE"/>
    <property type="match status" value="1"/>
</dbReference>
<dbReference type="Gene3D" id="2.10.25.10">
    <property type="entry name" value="Laminin"/>
    <property type="match status" value="1"/>
</dbReference>
<feature type="domain" description="EGF-like" evidence="5">
    <location>
        <begin position="213"/>
        <end position="249"/>
    </location>
</feature>
<dbReference type="PROSITE" id="PS01187">
    <property type="entry name" value="EGF_CA"/>
    <property type="match status" value="1"/>
</dbReference>
<dbReference type="PROSITE" id="PS50835">
    <property type="entry name" value="IG_LIKE"/>
    <property type="match status" value="2"/>
</dbReference>
<dbReference type="Pfam" id="PF00092">
    <property type="entry name" value="VWA"/>
    <property type="match status" value="1"/>
</dbReference>
<evidence type="ECO:0000313" key="9">
    <source>
        <dbReference type="Proteomes" id="UP000005408"/>
    </source>
</evidence>
<evidence type="ECO:0000259" key="6">
    <source>
        <dbReference type="PROSITE" id="PS50234"/>
    </source>
</evidence>
<dbReference type="InterPro" id="IPR002035">
    <property type="entry name" value="VWF_A"/>
</dbReference>
<keyword evidence="2" id="KW-0245">EGF-like domain</keyword>
<dbReference type="InterPro" id="IPR013098">
    <property type="entry name" value="Ig_I-set"/>
</dbReference>
<feature type="signal peptide" evidence="4">
    <location>
        <begin position="1"/>
        <end position="30"/>
    </location>
</feature>
<dbReference type="InterPro" id="IPR018097">
    <property type="entry name" value="EGF_Ca-bd_CS"/>
</dbReference>
<dbReference type="CDD" id="cd00054">
    <property type="entry name" value="EGF_CA"/>
    <property type="match status" value="1"/>
</dbReference>
<dbReference type="PROSITE" id="PS50026">
    <property type="entry name" value="EGF_3"/>
    <property type="match status" value="1"/>
</dbReference>
<dbReference type="SMART" id="SM00327">
    <property type="entry name" value="VWA"/>
    <property type="match status" value="1"/>
</dbReference>
<dbReference type="Pfam" id="PF07679">
    <property type="entry name" value="I-set"/>
    <property type="match status" value="1"/>
</dbReference>
<dbReference type="InterPro" id="IPR007110">
    <property type="entry name" value="Ig-like_dom"/>
</dbReference>